<dbReference type="SUPFAM" id="SSF158235">
    <property type="entry name" value="SOCS box-like"/>
    <property type="match status" value="1"/>
</dbReference>
<dbReference type="InterPro" id="IPR001496">
    <property type="entry name" value="SOCS_box"/>
</dbReference>
<reference evidence="5 6" key="1">
    <citation type="submission" date="2015-04" db="EMBL/GenBank/DDBJ databases">
        <authorList>
            <person name="Syromyatnikov M.Y."/>
            <person name="Popov V.N."/>
        </authorList>
    </citation>
    <scope>NUCLEOTIDE SEQUENCE [LARGE SCALE GENOMIC DNA]</scope>
</reference>
<dbReference type="InterPro" id="IPR036770">
    <property type="entry name" value="Ankyrin_rpt-contain_sf"/>
</dbReference>
<dbReference type="PANTHER" id="PTHR24198">
    <property type="entry name" value="ANKYRIN REPEAT AND PROTEIN KINASE DOMAIN-CONTAINING PROTEIN"/>
    <property type="match status" value="1"/>
</dbReference>
<dbReference type="PROSITE" id="PS50088">
    <property type="entry name" value="ANK_REPEAT"/>
    <property type="match status" value="1"/>
</dbReference>
<dbReference type="SMART" id="SM00248">
    <property type="entry name" value="ANK"/>
    <property type="match status" value="9"/>
</dbReference>
<feature type="domain" description="SOCS box" evidence="4">
    <location>
        <begin position="598"/>
        <end position="641"/>
    </location>
</feature>
<evidence type="ECO:0000259" key="4">
    <source>
        <dbReference type="PROSITE" id="PS50225"/>
    </source>
</evidence>
<dbReference type="SMART" id="SM00969">
    <property type="entry name" value="SOCS_box"/>
    <property type="match status" value="1"/>
</dbReference>
<proteinExistence type="predicted"/>
<keyword evidence="6" id="KW-1185">Reference proteome</keyword>
<gene>
    <name evidence="5" type="primary">similar to Ankyrin-3</name>
    <name evidence="5" type="ORF">CLUMA_CG009099</name>
</gene>
<dbReference type="OrthoDB" id="3246549at2759"/>
<dbReference type="PROSITE" id="PS50297">
    <property type="entry name" value="ANK_REP_REGION"/>
    <property type="match status" value="1"/>
</dbReference>
<keyword evidence="1" id="KW-0677">Repeat</keyword>
<dbReference type="PROSITE" id="PS50225">
    <property type="entry name" value="SOCS"/>
    <property type="match status" value="1"/>
</dbReference>
<dbReference type="Pfam" id="PF12796">
    <property type="entry name" value="Ank_2"/>
    <property type="match status" value="1"/>
</dbReference>
<dbReference type="Gene3D" id="1.25.40.20">
    <property type="entry name" value="Ankyrin repeat-containing domain"/>
    <property type="match status" value="2"/>
</dbReference>
<dbReference type="EMBL" id="CVRI01000042">
    <property type="protein sequence ID" value="CRK95641.1"/>
    <property type="molecule type" value="Genomic_DNA"/>
</dbReference>
<name>A0A1J1IB23_9DIPT</name>
<dbReference type="InterPro" id="IPR002110">
    <property type="entry name" value="Ankyrin_rpt"/>
</dbReference>
<dbReference type="GO" id="GO:0035556">
    <property type="term" value="P:intracellular signal transduction"/>
    <property type="evidence" value="ECO:0007669"/>
    <property type="project" value="InterPro"/>
</dbReference>
<dbReference type="STRING" id="568069.A0A1J1IB23"/>
<evidence type="ECO:0000313" key="5">
    <source>
        <dbReference type="EMBL" id="CRK95641.1"/>
    </source>
</evidence>
<evidence type="ECO:0000256" key="2">
    <source>
        <dbReference type="ARBA" id="ARBA00023043"/>
    </source>
</evidence>
<protein>
    <submittedName>
        <fullName evidence="5">CLUMA_CG009099, isoform A</fullName>
    </submittedName>
</protein>
<dbReference type="CDD" id="cd03716">
    <property type="entry name" value="SOCS_ASB_like"/>
    <property type="match status" value="1"/>
</dbReference>
<sequence length="641" mass="73809">MFHENILTIHDNLGYNLLQKSVGLNHIELVKWILARPHTDVNRFPCSLPLHIACVKGNIECVELLLKHGARLDTEARMCFPCLHSHNCEEVGKYKGEPDSVVCDRPTTKLQNCVSYAIDGDQINVLNILSQKMEEPWGVLFRGRKPLLHLACERGAWKCVQQLVTTRSDEINLMKDEFYPIHQAVLHDGKFLELLIQHEAITTVRTSTQQMTLLHVVILTARKSADDTLNTIRILLERGCKDLINEPDYLGNTPLHAVIVRYALEEARYGYDKWSKYDILNLVRFILQNGAKQSINQPGNSALACVFRHIRDWEVCYELVNMLIKEDGDPNIVGRDGSVPLMVCLVPLINKDPLHSFTHTMKVFYLNCIRILLQHGANPNCSYRSNLTPLHVLIFTVSENFTVSVNCDIQKRANFDFIKNILLLLLQHGLDCNLTSQHILQSIMEMVQNVRTVSTDILCIYELTLTILQYGADPNVILNSKQVSGSMTAVSEALASSSSQMRHLAAPENNLNNDNMRNSFRNNARNYILFYYIMLITRKEFILTQPDRHYTKIIYLFYYTMRHEVLYSCLKSLHNLFIVQVPNKSTEHLFNLISQLYRKPRSLKEICRVTIYESLNRKLANNINRLNMPLPIKDYVLNFEQ</sequence>
<dbReference type="Pfam" id="PF07525">
    <property type="entry name" value="SOCS_box"/>
    <property type="match status" value="1"/>
</dbReference>
<evidence type="ECO:0000256" key="3">
    <source>
        <dbReference type="PROSITE-ProRule" id="PRU00023"/>
    </source>
</evidence>
<evidence type="ECO:0000256" key="1">
    <source>
        <dbReference type="ARBA" id="ARBA00022737"/>
    </source>
</evidence>
<evidence type="ECO:0000313" key="6">
    <source>
        <dbReference type="Proteomes" id="UP000183832"/>
    </source>
</evidence>
<dbReference type="AlphaFoldDB" id="A0A1J1IB23"/>
<dbReference type="Proteomes" id="UP000183832">
    <property type="component" value="Unassembled WGS sequence"/>
</dbReference>
<dbReference type="InterPro" id="IPR036036">
    <property type="entry name" value="SOCS_box-like_dom_sf"/>
</dbReference>
<dbReference type="SUPFAM" id="SSF48403">
    <property type="entry name" value="Ankyrin repeat"/>
    <property type="match status" value="1"/>
</dbReference>
<dbReference type="PANTHER" id="PTHR24198:SF165">
    <property type="entry name" value="ANKYRIN REPEAT-CONTAINING PROTEIN-RELATED"/>
    <property type="match status" value="1"/>
</dbReference>
<organism evidence="5 6">
    <name type="scientific">Clunio marinus</name>
    <dbReference type="NCBI Taxonomy" id="568069"/>
    <lineage>
        <taxon>Eukaryota</taxon>
        <taxon>Metazoa</taxon>
        <taxon>Ecdysozoa</taxon>
        <taxon>Arthropoda</taxon>
        <taxon>Hexapoda</taxon>
        <taxon>Insecta</taxon>
        <taxon>Pterygota</taxon>
        <taxon>Neoptera</taxon>
        <taxon>Endopterygota</taxon>
        <taxon>Diptera</taxon>
        <taxon>Nematocera</taxon>
        <taxon>Chironomoidea</taxon>
        <taxon>Chironomidae</taxon>
        <taxon>Clunio</taxon>
    </lineage>
</organism>
<keyword evidence="2 3" id="KW-0040">ANK repeat</keyword>
<accession>A0A1J1IB23</accession>
<feature type="repeat" description="ANK" evidence="3">
    <location>
        <begin position="49"/>
        <end position="77"/>
    </location>
</feature>